<reference evidence="1 2" key="1">
    <citation type="journal article" date="2024" name="Commun. Biol.">
        <title>Comparative genomic analysis of thermophilic fungi reveals convergent evolutionary adaptations and gene losses.</title>
        <authorList>
            <person name="Steindorff A.S."/>
            <person name="Aguilar-Pontes M.V."/>
            <person name="Robinson A.J."/>
            <person name="Andreopoulos B."/>
            <person name="LaButti K."/>
            <person name="Kuo A."/>
            <person name="Mondo S."/>
            <person name="Riley R."/>
            <person name="Otillar R."/>
            <person name="Haridas S."/>
            <person name="Lipzen A."/>
            <person name="Grimwood J."/>
            <person name="Schmutz J."/>
            <person name="Clum A."/>
            <person name="Reid I.D."/>
            <person name="Moisan M.C."/>
            <person name="Butler G."/>
            <person name="Nguyen T.T.M."/>
            <person name="Dewar K."/>
            <person name="Conant G."/>
            <person name="Drula E."/>
            <person name="Henrissat B."/>
            <person name="Hansel C."/>
            <person name="Singer S."/>
            <person name="Hutchinson M.I."/>
            <person name="de Vries R.P."/>
            <person name="Natvig D.O."/>
            <person name="Powell A.J."/>
            <person name="Tsang A."/>
            <person name="Grigoriev I.V."/>
        </authorList>
    </citation>
    <scope>NUCLEOTIDE SEQUENCE [LARGE SCALE GENOMIC DNA]</scope>
    <source>
        <strain evidence="1 2">CBS 494.80</strain>
    </source>
</reference>
<dbReference type="Proteomes" id="UP001595075">
    <property type="component" value="Unassembled WGS sequence"/>
</dbReference>
<gene>
    <name evidence="1" type="ORF">VTL71DRAFT_2317</name>
</gene>
<name>A0ABR4C9V4_9HELO</name>
<sequence length="223" mass="24500">MEDAGEILLSGQVEVQVYALSPKPQARARARARATQPDKPEQLSVQVLRSPQSASLKGLLFPPALHPARPCPALPCSSTLLHSTPLHSLHPAATITITITITYHASLLLLPLLHLLHLHFQLHLESLDTSSPLLTTIQPTSVEINISISRSCLLFHKLCPPYVCWNLNQFPASFTPRLKPSIHSRLEVPACIVPALCYFPETTPIHQSLFAITSVHRYGSTLS</sequence>
<accession>A0ABR4C9V4</accession>
<dbReference type="EMBL" id="JAZHXI010000011">
    <property type="protein sequence ID" value="KAL2066246.1"/>
    <property type="molecule type" value="Genomic_DNA"/>
</dbReference>
<evidence type="ECO:0000313" key="2">
    <source>
        <dbReference type="Proteomes" id="UP001595075"/>
    </source>
</evidence>
<organism evidence="1 2">
    <name type="scientific">Oculimacula yallundae</name>
    <dbReference type="NCBI Taxonomy" id="86028"/>
    <lineage>
        <taxon>Eukaryota</taxon>
        <taxon>Fungi</taxon>
        <taxon>Dikarya</taxon>
        <taxon>Ascomycota</taxon>
        <taxon>Pezizomycotina</taxon>
        <taxon>Leotiomycetes</taxon>
        <taxon>Helotiales</taxon>
        <taxon>Ploettnerulaceae</taxon>
        <taxon>Oculimacula</taxon>
    </lineage>
</organism>
<comment type="caution">
    <text evidence="1">The sequence shown here is derived from an EMBL/GenBank/DDBJ whole genome shotgun (WGS) entry which is preliminary data.</text>
</comment>
<evidence type="ECO:0000313" key="1">
    <source>
        <dbReference type="EMBL" id="KAL2066246.1"/>
    </source>
</evidence>
<keyword evidence="2" id="KW-1185">Reference proteome</keyword>
<protein>
    <submittedName>
        <fullName evidence="1">Uncharacterized protein</fullName>
    </submittedName>
</protein>
<proteinExistence type="predicted"/>